<accession>A0A6L5GP50</accession>
<evidence type="ECO:0000313" key="1">
    <source>
        <dbReference type="EMBL" id="MQM72059.1"/>
    </source>
</evidence>
<dbReference type="EMBL" id="VOGB01000003">
    <property type="protein sequence ID" value="MQM72059.1"/>
    <property type="molecule type" value="Genomic_DNA"/>
</dbReference>
<sequence>MPFWNPWHGCTKCSPGCAHCYVYRRDAQYGKDASVVTKTAAFNLPVRRDRSGHYKLKPGSGTVFTCFTSDFFHPAADAWRPEAWAMMRARSDLFFYFITKRPERIAAHLPDDWGGDWANVHICCTCENQEQADRRLPVFLALPLRHRSIIHEPMLEAIHIESYLAQYADVIERVACGGESGPGSRLCDYDWILSTRAQCIQYGVPFHFHQTGRLFKKDGRIYRIKRRDQEAQAWKAGIDFEG</sequence>
<protein>
    <submittedName>
        <fullName evidence="1">DUF5131 family protein</fullName>
    </submittedName>
</protein>
<dbReference type="Pfam" id="PF07505">
    <property type="entry name" value="DUF5131"/>
    <property type="match status" value="1"/>
</dbReference>
<name>A0A6L5GP50_9FIRM</name>
<comment type="caution">
    <text evidence="1">The sequence shown here is derived from an EMBL/GenBank/DDBJ whole genome shotgun (WGS) entry which is preliminary data.</text>
</comment>
<evidence type="ECO:0000313" key="2">
    <source>
        <dbReference type="Proteomes" id="UP000473648"/>
    </source>
</evidence>
<gene>
    <name evidence="1" type="ORF">FRC53_01240</name>
</gene>
<organism evidence="1 2">
    <name type="scientific">Candidatus Pseudoramibacter fermentans</name>
    <dbReference type="NCBI Taxonomy" id="2594427"/>
    <lineage>
        <taxon>Bacteria</taxon>
        <taxon>Bacillati</taxon>
        <taxon>Bacillota</taxon>
        <taxon>Clostridia</taxon>
        <taxon>Eubacteriales</taxon>
        <taxon>Eubacteriaceae</taxon>
        <taxon>Pseudoramibacter</taxon>
    </lineage>
</organism>
<dbReference type="Proteomes" id="UP000473648">
    <property type="component" value="Unassembled WGS sequence"/>
</dbReference>
<dbReference type="InterPro" id="IPR011101">
    <property type="entry name" value="DUF5131"/>
</dbReference>
<reference evidence="1" key="1">
    <citation type="journal article" date="2020" name="Appl. Environ. Microbiol.">
        <title>Medium-Chain Fatty Acid Synthesis by 'Candidatus Weimeria bifida' gen. nov., sp. nov., and 'Candidatus Pseudoramibacter fermentans' sp. nov.</title>
        <authorList>
            <person name="Scarborough M.J."/>
            <person name="Myers K.S."/>
            <person name="Donohue T.J."/>
            <person name="Noguera D.R."/>
        </authorList>
    </citation>
    <scope>NUCLEOTIDE SEQUENCE</scope>
    <source>
        <strain evidence="1">EUB1.1</strain>
    </source>
</reference>
<proteinExistence type="predicted"/>
<dbReference type="AlphaFoldDB" id="A0A6L5GP50"/>
<keyword evidence="2" id="KW-1185">Reference proteome</keyword>